<dbReference type="EMBL" id="CAEZXS010000014">
    <property type="protein sequence ID" value="CAB4688040.1"/>
    <property type="molecule type" value="Genomic_DNA"/>
</dbReference>
<organism evidence="2">
    <name type="scientific">freshwater metagenome</name>
    <dbReference type="NCBI Taxonomy" id="449393"/>
    <lineage>
        <taxon>unclassified sequences</taxon>
        <taxon>metagenomes</taxon>
        <taxon>ecological metagenomes</taxon>
    </lineage>
</organism>
<evidence type="ECO:0000313" key="2">
    <source>
        <dbReference type="EMBL" id="CAB4688040.1"/>
    </source>
</evidence>
<accession>A0A6J6NN19</accession>
<dbReference type="InterPro" id="IPR008775">
    <property type="entry name" value="Phytyl_CoA_dOase-like"/>
</dbReference>
<dbReference type="PANTHER" id="PTHR20883:SF48">
    <property type="entry name" value="ECTOINE DIOXYGENASE"/>
    <property type="match status" value="1"/>
</dbReference>
<evidence type="ECO:0000313" key="3">
    <source>
        <dbReference type="EMBL" id="CAB4796316.1"/>
    </source>
</evidence>
<reference evidence="2" key="1">
    <citation type="submission" date="2020-05" db="EMBL/GenBank/DDBJ databases">
        <authorList>
            <person name="Chiriac C."/>
            <person name="Salcher M."/>
            <person name="Ghai R."/>
            <person name="Kavagutti S V."/>
        </authorList>
    </citation>
    <scope>NUCLEOTIDE SEQUENCE</scope>
</reference>
<dbReference type="SUPFAM" id="SSF51197">
    <property type="entry name" value="Clavaminate synthase-like"/>
    <property type="match status" value="1"/>
</dbReference>
<feature type="region of interest" description="Disordered" evidence="1">
    <location>
        <begin position="1"/>
        <end position="21"/>
    </location>
</feature>
<evidence type="ECO:0000256" key="1">
    <source>
        <dbReference type="SAM" id="MobiDB-lite"/>
    </source>
</evidence>
<dbReference type="GO" id="GO:0046872">
    <property type="term" value="F:metal ion binding"/>
    <property type="evidence" value="ECO:0007669"/>
    <property type="project" value="UniProtKB-ARBA"/>
</dbReference>
<feature type="compositionally biased region" description="Polar residues" evidence="1">
    <location>
        <begin position="9"/>
        <end position="18"/>
    </location>
</feature>
<dbReference type="PANTHER" id="PTHR20883">
    <property type="entry name" value="PHYTANOYL-COA DIOXYGENASE DOMAIN CONTAINING 1"/>
    <property type="match status" value="1"/>
</dbReference>
<name>A0A6J6NN19_9ZZZZ</name>
<proteinExistence type="predicted"/>
<gene>
    <name evidence="2" type="ORF">UFOPK2582_00230</name>
    <name evidence="3" type="ORF">UFOPK3046_00263</name>
    <name evidence="4" type="ORF">UFOPK4173_00276</name>
    <name evidence="5" type="ORF">UFOPK4354_00637</name>
</gene>
<dbReference type="EMBL" id="CAFAAQ010000012">
    <property type="protein sequence ID" value="CAB4796316.1"/>
    <property type="molecule type" value="Genomic_DNA"/>
</dbReference>
<dbReference type="GO" id="GO:0016491">
    <property type="term" value="F:oxidoreductase activity"/>
    <property type="evidence" value="ECO:0007669"/>
    <property type="project" value="UniProtKB-ARBA"/>
</dbReference>
<dbReference type="EMBL" id="CAFBPW010000017">
    <property type="protein sequence ID" value="CAB5026820.1"/>
    <property type="molecule type" value="Genomic_DNA"/>
</dbReference>
<evidence type="ECO:0000313" key="4">
    <source>
        <dbReference type="EMBL" id="CAB5026820.1"/>
    </source>
</evidence>
<evidence type="ECO:0000313" key="5">
    <source>
        <dbReference type="EMBL" id="CAB5064945.1"/>
    </source>
</evidence>
<dbReference type="Gene3D" id="2.60.120.620">
    <property type="entry name" value="q2cbj1_9rhob like domain"/>
    <property type="match status" value="1"/>
</dbReference>
<sequence length="285" mass="31968">MIDSRTFENADTVTQSTFRDPDHDAAFQRDGYVIVDFASPEVVRALLDSYKRLNSGIDTGYYPSLMSPDQEYKAAANDEVGAIVWPLLNQVIEGYEPLVGYFMVKHPGPDTEVSPHQDWILADESVHPTMGVWIPLTEVTEQVGQMKVLPGSHKWLTGLRGSPGFPMEWEAEHERVRDELMVTVPIQVGQAMVYDIRVLHGTPPNNSDSTRVVGSLYALAEGSTPIHFYKSPEGLVQGFEIPDDFYYTFMIGDIPAGEPFIEIEDYSVEQLSFEEIARRYAASRA</sequence>
<dbReference type="Pfam" id="PF05721">
    <property type="entry name" value="PhyH"/>
    <property type="match status" value="1"/>
</dbReference>
<dbReference type="AlphaFoldDB" id="A0A6J6NN19"/>
<dbReference type="EMBL" id="CAFBQW010000053">
    <property type="protein sequence ID" value="CAB5064945.1"/>
    <property type="molecule type" value="Genomic_DNA"/>
</dbReference>
<protein>
    <submittedName>
        <fullName evidence="2">Unannotated protein</fullName>
    </submittedName>
</protein>